<sequence>MKYTVGQYLATRLAQLGLNHVFAVAGDYNLTLLDEMAKVEDLEQVYCCNELNCGFAGEGYARSRVMGASVVTFSVGAFSAFNAVGGAFAENLPLLLISGAPNNNDYGSGHILHHTMGYSDYRYQMDMAKQITCEAVSVAHADEAPCLIDHAIRSALRNRKPAYIEISCNVANQPCTEPGPISSITNSLISDDESLKAAAKACLDALEKAKSPVVIIGGKIRSAGCAVSKKVAELTKKLGCAVATMAQAKGLSPEEEAEYVGTFWGEISSPGVEELVRESDCRIYIGAVFNDYSTVGWTCKLVGENDILISSHHTRVGQKEFSGVYLKDFIPVLTSCVKKNTTSLDQFKAKKIPVKQVPVADGKAPLTTVELCRQIQGAINKDTTIYLETGDSWFHGMHFKLPNGARVESEMQWGHIGWSIPSMFGYAVSEPNRRNIIMVGDGSFQLTAQEVCQMIRRNIPIIIILINNSGYTIEVKIHDGPYNRIKNWDYAGLINVFNAEDGKGLGLKAKNGAELEKAMQTALAHKDGPTLIEVDIDAQDCSPDLVVWGKKVAKANGRAPRKFQTF</sequence>
<dbReference type="EC" id="4.1.1.1" evidence="4"/>
<dbReference type="InterPro" id="IPR011766">
    <property type="entry name" value="TPP_enzyme_TPP-bd"/>
</dbReference>
<dbReference type="Pfam" id="PF02776">
    <property type="entry name" value="TPP_enzyme_N"/>
    <property type="match status" value="1"/>
</dbReference>
<keyword evidence="9" id="KW-0456">Lyase</keyword>
<evidence type="ECO:0000256" key="5">
    <source>
        <dbReference type="ARBA" id="ARBA00022723"/>
    </source>
</evidence>
<keyword evidence="6" id="KW-0210">Decarboxylase</keyword>
<evidence type="ECO:0000259" key="12">
    <source>
        <dbReference type="Pfam" id="PF02775"/>
    </source>
</evidence>
<accession>A0ABM9HPV9</accession>
<dbReference type="SUPFAM" id="SSF52518">
    <property type="entry name" value="Thiamin diphosphate-binding fold (THDP-binding)"/>
    <property type="match status" value="2"/>
</dbReference>
<dbReference type="InterPro" id="IPR012001">
    <property type="entry name" value="Thiamin_PyroP_enz_TPP-bd_dom"/>
</dbReference>
<dbReference type="PANTHER" id="PTHR43452">
    <property type="entry name" value="PYRUVATE DECARBOXYLASE"/>
    <property type="match status" value="1"/>
</dbReference>
<reference evidence="14" key="1">
    <citation type="submission" date="2022-10" db="EMBL/GenBank/DDBJ databases">
        <authorList>
            <person name="Botero Cardona J."/>
        </authorList>
    </citation>
    <scope>NUCLEOTIDE SEQUENCE</scope>
    <source>
        <strain evidence="14">R-83534</strain>
    </source>
</reference>
<dbReference type="Pfam" id="PF00205">
    <property type="entry name" value="TPP_enzyme_M"/>
    <property type="match status" value="1"/>
</dbReference>
<feature type="domain" description="Thiamine pyrophosphate enzyme central" evidence="11">
    <location>
        <begin position="200"/>
        <end position="303"/>
    </location>
</feature>
<keyword evidence="8 10" id="KW-0786">Thiamine pyrophosphate</keyword>
<dbReference type="CDD" id="cd02005">
    <property type="entry name" value="TPP_PDC_IPDC"/>
    <property type="match status" value="1"/>
</dbReference>
<evidence type="ECO:0000256" key="2">
    <source>
        <dbReference type="ARBA" id="ARBA00001964"/>
    </source>
</evidence>
<evidence type="ECO:0000256" key="3">
    <source>
        <dbReference type="ARBA" id="ARBA00007812"/>
    </source>
</evidence>
<evidence type="ECO:0000256" key="9">
    <source>
        <dbReference type="ARBA" id="ARBA00023239"/>
    </source>
</evidence>
<evidence type="ECO:0000256" key="6">
    <source>
        <dbReference type="ARBA" id="ARBA00022793"/>
    </source>
</evidence>
<dbReference type="PROSITE" id="PS00187">
    <property type="entry name" value="TPP_ENZYMES"/>
    <property type="match status" value="1"/>
</dbReference>
<dbReference type="InterPro" id="IPR012000">
    <property type="entry name" value="Thiamin_PyroP_enz_cen_dom"/>
</dbReference>
<dbReference type="Pfam" id="PF02775">
    <property type="entry name" value="TPP_enzyme_C"/>
    <property type="match status" value="1"/>
</dbReference>
<evidence type="ECO:0000313" key="15">
    <source>
        <dbReference type="Proteomes" id="UP001154272"/>
    </source>
</evidence>
<gene>
    <name evidence="14" type="ORF">R83534S58_LOCUS1264</name>
</gene>
<protein>
    <recommendedName>
        <fullName evidence="4">pyruvate decarboxylase</fullName>
        <ecNumber evidence="4">4.1.1.1</ecNumber>
    </recommendedName>
</protein>
<proteinExistence type="inferred from homology"/>
<evidence type="ECO:0000256" key="7">
    <source>
        <dbReference type="ARBA" id="ARBA00022842"/>
    </source>
</evidence>
<feature type="domain" description="Thiamine pyrophosphate enzyme TPP-binding" evidence="12">
    <location>
        <begin position="403"/>
        <end position="534"/>
    </location>
</feature>
<evidence type="ECO:0000259" key="13">
    <source>
        <dbReference type="Pfam" id="PF02776"/>
    </source>
</evidence>
<comment type="cofactor">
    <cofactor evidence="2">
        <name>thiamine diphosphate</name>
        <dbReference type="ChEBI" id="CHEBI:58937"/>
    </cofactor>
</comment>
<evidence type="ECO:0000256" key="10">
    <source>
        <dbReference type="RuleBase" id="RU362132"/>
    </source>
</evidence>
<feature type="domain" description="Thiamine pyrophosphate enzyme N-terminal TPP-binding" evidence="13">
    <location>
        <begin position="4"/>
        <end position="109"/>
    </location>
</feature>
<dbReference type="InterPro" id="IPR047214">
    <property type="entry name" value="TPP_PDC_IPDC"/>
</dbReference>
<comment type="caution">
    <text evidence="14">The sequence shown here is derived from an EMBL/GenBank/DDBJ whole genome shotgun (WGS) entry which is preliminary data.</text>
</comment>
<dbReference type="InterPro" id="IPR012110">
    <property type="entry name" value="PDC/IPDC-like"/>
</dbReference>
<dbReference type="PIRSF" id="PIRSF036565">
    <property type="entry name" value="Pyruvt_ip_decrb"/>
    <property type="match status" value="1"/>
</dbReference>
<dbReference type="InterPro" id="IPR047213">
    <property type="entry name" value="TPP_PYR_PDC_IPDC-like"/>
</dbReference>
<organism evidence="14 15">
    <name type="scientific">Commensalibacter papalotli</name>
    <name type="common">ex Botero et al. 2024</name>
    <dbReference type="NCBI Taxonomy" id="2972766"/>
    <lineage>
        <taxon>Bacteria</taxon>
        <taxon>Pseudomonadati</taxon>
        <taxon>Pseudomonadota</taxon>
        <taxon>Alphaproteobacteria</taxon>
        <taxon>Acetobacterales</taxon>
        <taxon>Acetobacteraceae</taxon>
    </lineage>
</organism>
<dbReference type="Gene3D" id="3.40.50.1220">
    <property type="entry name" value="TPP-binding domain"/>
    <property type="match status" value="1"/>
</dbReference>
<evidence type="ECO:0000256" key="1">
    <source>
        <dbReference type="ARBA" id="ARBA00001041"/>
    </source>
</evidence>
<dbReference type="InterPro" id="IPR029061">
    <property type="entry name" value="THDP-binding"/>
</dbReference>
<dbReference type="InterPro" id="IPR000399">
    <property type="entry name" value="TPP-bd_CS"/>
</dbReference>
<dbReference type="PANTHER" id="PTHR43452:SF1">
    <property type="entry name" value="PYRUVATE DECARBOXYLASE C186.09-RELATED"/>
    <property type="match status" value="1"/>
</dbReference>
<dbReference type="CDD" id="cd07038">
    <property type="entry name" value="TPP_PYR_PDC_IPDC_like"/>
    <property type="match status" value="1"/>
</dbReference>
<dbReference type="InterPro" id="IPR029035">
    <property type="entry name" value="DHS-like_NAD/FAD-binding_dom"/>
</dbReference>
<keyword evidence="15" id="KW-1185">Reference proteome</keyword>
<evidence type="ECO:0000313" key="14">
    <source>
        <dbReference type="EMBL" id="CAI3943303.1"/>
    </source>
</evidence>
<keyword evidence="7" id="KW-0460">Magnesium</keyword>
<evidence type="ECO:0000259" key="11">
    <source>
        <dbReference type="Pfam" id="PF00205"/>
    </source>
</evidence>
<comment type="catalytic activity">
    <reaction evidence="1">
        <text>a 2-oxocarboxylate + H(+) = an aldehyde + CO2</text>
        <dbReference type="Rhea" id="RHEA:11628"/>
        <dbReference type="ChEBI" id="CHEBI:15378"/>
        <dbReference type="ChEBI" id="CHEBI:16526"/>
        <dbReference type="ChEBI" id="CHEBI:17478"/>
        <dbReference type="ChEBI" id="CHEBI:35179"/>
        <dbReference type="EC" id="4.1.1.1"/>
    </reaction>
</comment>
<dbReference type="RefSeq" id="WP_282023805.1">
    <property type="nucleotide sequence ID" value="NZ_CAMXCH010000002.1"/>
</dbReference>
<dbReference type="Gene3D" id="3.40.50.970">
    <property type="match status" value="2"/>
</dbReference>
<evidence type="ECO:0000256" key="4">
    <source>
        <dbReference type="ARBA" id="ARBA00013202"/>
    </source>
</evidence>
<dbReference type="EMBL" id="CAMXCH010000002">
    <property type="protein sequence ID" value="CAI3943303.1"/>
    <property type="molecule type" value="Genomic_DNA"/>
</dbReference>
<dbReference type="Proteomes" id="UP001154272">
    <property type="component" value="Unassembled WGS sequence"/>
</dbReference>
<comment type="similarity">
    <text evidence="3 10">Belongs to the TPP enzyme family.</text>
</comment>
<keyword evidence="5" id="KW-0479">Metal-binding</keyword>
<name>A0ABM9HPV9_9PROT</name>
<evidence type="ECO:0000256" key="8">
    <source>
        <dbReference type="ARBA" id="ARBA00023052"/>
    </source>
</evidence>
<dbReference type="SUPFAM" id="SSF52467">
    <property type="entry name" value="DHS-like NAD/FAD-binding domain"/>
    <property type="match status" value="1"/>
</dbReference>